<evidence type="ECO:0000313" key="2">
    <source>
        <dbReference type="EMBL" id="OGG06056.1"/>
    </source>
</evidence>
<evidence type="ECO:0000256" key="1">
    <source>
        <dbReference type="SAM" id="MobiDB-lite"/>
    </source>
</evidence>
<evidence type="ECO:0000313" key="3">
    <source>
        <dbReference type="Proteomes" id="UP000177354"/>
    </source>
</evidence>
<accession>A0A1F5Z0X6</accession>
<organism evidence="2 3">
    <name type="scientific">Candidatus Gottesmanbacteria bacterium RIFCSPHIGHO2_01_FULL_40_15</name>
    <dbReference type="NCBI Taxonomy" id="1798376"/>
    <lineage>
        <taxon>Bacteria</taxon>
        <taxon>Candidatus Gottesmaniibacteriota</taxon>
    </lineage>
</organism>
<comment type="caution">
    <text evidence="2">The sequence shown here is derived from an EMBL/GenBank/DDBJ whole genome shotgun (WGS) entry which is preliminary data.</text>
</comment>
<proteinExistence type="predicted"/>
<name>A0A1F5Z0X6_9BACT</name>
<dbReference type="EMBL" id="MFJF01000019">
    <property type="protein sequence ID" value="OGG06056.1"/>
    <property type="molecule type" value="Genomic_DNA"/>
</dbReference>
<sequence length="165" mass="18118">MAAGKKIIRSIIEGGAEFVKESAGQMAETVDPVKLIEQTTGTHSASHEFSDYLKNLGGNLSESEIEKKRQEFEKEQKTGLEEAEKVIKSALPAHLKPAVPAKKPSVYEQNIRDEEMKKAKAVEAQKQQKKAIVVPTGIRRGILGGLKRKKPRSTDLEVGKNIKTG</sequence>
<protein>
    <submittedName>
        <fullName evidence="2">Uncharacterized protein</fullName>
    </submittedName>
</protein>
<dbReference type="AlphaFoldDB" id="A0A1F5Z0X6"/>
<reference evidence="2 3" key="1">
    <citation type="journal article" date="2016" name="Nat. Commun.">
        <title>Thousands of microbial genomes shed light on interconnected biogeochemical processes in an aquifer system.</title>
        <authorList>
            <person name="Anantharaman K."/>
            <person name="Brown C.T."/>
            <person name="Hug L.A."/>
            <person name="Sharon I."/>
            <person name="Castelle C.J."/>
            <person name="Probst A.J."/>
            <person name="Thomas B.C."/>
            <person name="Singh A."/>
            <person name="Wilkins M.J."/>
            <person name="Karaoz U."/>
            <person name="Brodie E.L."/>
            <person name="Williams K.H."/>
            <person name="Hubbard S.S."/>
            <person name="Banfield J.F."/>
        </authorList>
    </citation>
    <scope>NUCLEOTIDE SEQUENCE [LARGE SCALE GENOMIC DNA]</scope>
</reference>
<dbReference type="Proteomes" id="UP000177354">
    <property type="component" value="Unassembled WGS sequence"/>
</dbReference>
<gene>
    <name evidence="2" type="ORF">A2777_00895</name>
</gene>
<feature type="compositionally biased region" description="Basic and acidic residues" evidence="1">
    <location>
        <begin position="152"/>
        <end position="165"/>
    </location>
</feature>
<feature type="region of interest" description="Disordered" evidence="1">
    <location>
        <begin position="145"/>
        <end position="165"/>
    </location>
</feature>